<sequence length="114" mass="12879">MKARKKMRTRAFCLQTCPVLSCSTMNSSWTVTWISSVLYVRARSLWICSLNRASSTTCTNVLRSSLHWVPSLSSWETWGACSSGSPSLANWPMLVIWPCMTLEICPGRTPMRSR</sequence>
<protein>
    <submittedName>
        <fullName evidence="1">Putative secreted protein</fullName>
    </submittedName>
</protein>
<dbReference type="EMBL" id="GIFC01008290">
    <property type="protein sequence ID" value="MXU90373.1"/>
    <property type="molecule type" value="Transcribed_RNA"/>
</dbReference>
<dbReference type="AlphaFoldDB" id="A0A6B0UL43"/>
<name>A0A6B0UL43_IXORI</name>
<proteinExistence type="predicted"/>
<evidence type="ECO:0000313" key="1">
    <source>
        <dbReference type="EMBL" id="MXU90373.1"/>
    </source>
</evidence>
<reference evidence="1" key="1">
    <citation type="submission" date="2019-12" db="EMBL/GenBank/DDBJ databases">
        <title>An insight into the sialome of adult female Ixodes ricinus ticks feeding for 6 days.</title>
        <authorList>
            <person name="Perner J."/>
            <person name="Ribeiro J.M.C."/>
        </authorList>
    </citation>
    <scope>NUCLEOTIDE SEQUENCE</scope>
    <source>
        <strain evidence="1">Semi-engorged</strain>
        <tissue evidence="1">Salivary glands</tissue>
    </source>
</reference>
<organism evidence="1">
    <name type="scientific">Ixodes ricinus</name>
    <name type="common">Common tick</name>
    <name type="synonym">Acarus ricinus</name>
    <dbReference type="NCBI Taxonomy" id="34613"/>
    <lineage>
        <taxon>Eukaryota</taxon>
        <taxon>Metazoa</taxon>
        <taxon>Ecdysozoa</taxon>
        <taxon>Arthropoda</taxon>
        <taxon>Chelicerata</taxon>
        <taxon>Arachnida</taxon>
        <taxon>Acari</taxon>
        <taxon>Parasitiformes</taxon>
        <taxon>Ixodida</taxon>
        <taxon>Ixodoidea</taxon>
        <taxon>Ixodidae</taxon>
        <taxon>Ixodinae</taxon>
        <taxon>Ixodes</taxon>
    </lineage>
</organism>
<accession>A0A6B0UL43</accession>